<proteinExistence type="predicted"/>
<feature type="compositionally biased region" description="Polar residues" evidence="1">
    <location>
        <begin position="345"/>
        <end position="354"/>
    </location>
</feature>
<evidence type="ECO:0000259" key="2">
    <source>
        <dbReference type="PROSITE" id="PS50011"/>
    </source>
</evidence>
<sequence>MTDPNLNHLCPGCFVDKGSQNPCPHCGYDEATPRGPLVLPHRSLLNGQFLIGRVLGKPGGFGITYLAWDQQLHTRVAIKEYLPRDLAGRGVDQSTAAAHSGEDAELFRFGLEQFLQEARTLAQLDHPNIVRVRQFFEANGTAYLVMDYYEGVSFAEYLEQYGGRLTEATATQLLLPILDGLRAVHAKGFLHRDVKPQNIYLAKTDTGGVRPILLDFGAARQAMGERSRSLSVVVSAGYAPFEQYHRKGKQGPWTDVYAAAAVLYRAVTGETPAEANERVAEDDLKPASVFGVSPTLSAALSAALALAPEARPQSVPAFQAQLRGEPRSAPASRDSLTATDPALAGTSSTPSAESPRSAKAAPHPSRGPRWWLIPILGLPLLALLGVGIWWSEQSRIVSPPDNASTAEPVARRALPPAPPAPPVAPAAPQGYLQVSISGAAAEVTVDGRRVGRAGPGEPLNLGQGLAVGEVEVGVSAAGYHAQQRRLRIRENAWTQVQFHLAAEPSPRLAFEPELVAIEGGCFQMGSPASEAERDDDERQHRVCVEDFAIGRYEVTQAQWEAVMGSNPSGFAGCANCPVEQVSWNDVQDYLDKLNARTGNRYRLPTEAEWEYAARAGTTTPFWSGGCINTEQANYNGEYDYDDCGAKTGVYRQKKTLPVGSLQANPWGLYDVAGNVYEWTCSVYDSGYGGAEQRCARKNDAGSRALRGGSWDDKPLRVRSANRNRTTAVTRDDSIGFRLAQDSL</sequence>
<evidence type="ECO:0000313" key="4">
    <source>
        <dbReference type="Proteomes" id="UP000322981"/>
    </source>
</evidence>
<dbReference type="Gene3D" id="3.30.200.20">
    <property type="entry name" value="Phosphorylase Kinase, domain 1"/>
    <property type="match status" value="1"/>
</dbReference>
<dbReference type="InterPro" id="IPR051043">
    <property type="entry name" value="Sulfatase_Mod_Factor_Kinase"/>
</dbReference>
<dbReference type="Gene3D" id="3.90.1580.10">
    <property type="entry name" value="paralog of FGE (formylglycine-generating enzyme)"/>
    <property type="match status" value="1"/>
</dbReference>
<dbReference type="PANTHER" id="PTHR23150:SF19">
    <property type="entry name" value="FORMYLGLYCINE-GENERATING ENZYME"/>
    <property type="match status" value="1"/>
</dbReference>
<dbReference type="GO" id="GO:0005524">
    <property type="term" value="F:ATP binding"/>
    <property type="evidence" value="ECO:0007669"/>
    <property type="project" value="InterPro"/>
</dbReference>
<dbReference type="InterPro" id="IPR000719">
    <property type="entry name" value="Prot_kinase_dom"/>
</dbReference>
<protein>
    <submittedName>
        <fullName evidence="3">SUMF1/EgtB/PvdO family nonheme iron enzyme</fullName>
    </submittedName>
</protein>
<dbReference type="PROSITE" id="PS00108">
    <property type="entry name" value="PROTEIN_KINASE_ST"/>
    <property type="match status" value="1"/>
</dbReference>
<name>A0A5M8FJ42_9GAMM</name>
<evidence type="ECO:0000313" key="3">
    <source>
        <dbReference type="EMBL" id="KAA6182485.1"/>
    </source>
</evidence>
<dbReference type="InterPro" id="IPR016187">
    <property type="entry name" value="CTDL_fold"/>
</dbReference>
<dbReference type="PANTHER" id="PTHR23150">
    <property type="entry name" value="SULFATASE MODIFYING FACTOR 1, 2"/>
    <property type="match status" value="1"/>
</dbReference>
<feature type="domain" description="Protein kinase" evidence="2">
    <location>
        <begin position="49"/>
        <end position="328"/>
    </location>
</feature>
<organism evidence="3 4">
    <name type="scientific">Thiohalocapsa marina</name>
    <dbReference type="NCBI Taxonomy" id="424902"/>
    <lineage>
        <taxon>Bacteria</taxon>
        <taxon>Pseudomonadati</taxon>
        <taxon>Pseudomonadota</taxon>
        <taxon>Gammaproteobacteria</taxon>
        <taxon>Chromatiales</taxon>
        <taxon>Chromatiaceae</taxon>
        <taxon>Thiohalocapsa</taxon>
    </lineage>
</organism>
<dbReference type="CDD" id="cd14014">
    <property type="entry name" value="STKc_PknB_like"/>
    <property type="match status" value="1"/>
</dbReference>
<dbReference type="Gene3D" id="1.10.510.10">
    <property type="entry name" value="Transferase(Phosphotransferase) domain 1"/>
    <property type="match status" value="1"/>
</dbReference>
<feature type="region of interest" description="Disordered" evidence="1">
    <location>
        <begin position="322"/>
        <end position="365"/>
    </location>
</feature>
<dbReference type="OrthoDB" id="9768004at2"/>
<accession>A0A5M8FJ42</accession>
<dbReference type="EMBL" id="VWXX01000046">
    <property type="protein sequence ID" value="KAA6182485.1"/>
    <property type="molecule type" value="Genomic_DNA"/>
</dbReference>
<dbReference type="SUPFAM" id="SSF56112">
    <property type="entry name" value="Protein kinase-like (PK-like)"/>
    <property type="match status" value="1"/>
</dbReference>
<dbReference type="SMART" id="SM00220">
    <property type="entry name" value="S_TKc"/>
    <property type="match status" value="1"/>
</dbReference>
<dbReference type="Pfam" id="PF03781">
    <property type="entry name" value="FGE-sulfatase"/>
    <property type="match status" value="1"/>
</dbReference>
<comment type="caution">
    <text evidence="3">The sequence shown here is derived from an EMBL/GenBank/DDBJ whole genome shotgun (WGS) entry which is preliminary data.</text>
</comment>
<dbReference type="AlphaFoldDB" id="A0A5M8FJ42"/>
<reference evidence="3 4" key="1">
    <citation type="submission" date="2019-09" db="EMBL/GenBank/DDBJ databases">
        <title>Whole-genome sequence of the purple sulfur bacterium Thiohalocapsa marina DSM 19078.</title>
        <authorList>
            <person name="Kyndt J.A."/>
            <person name="Meyer T.E."/>
        </authorList>
    </citation>
    <scope>NUCLEOTIDE SEQUENCE [LARGE SCALE GENOMIC DNA]</scope>
    <source>
        <strain evidence="3 4">DSM 19078</strain>
    </source>
</reference>
<dbReference type="Pfam" id="PF00069">
    <property type="entry name" value="Pkinase"/>
    <property type="match status" value="1"/>
</dbReference>
<dbReference type="InterPro" id="IPR011009">
    <property type="entry name" value="Kinase-like_dom_sf"/>
</dbReference>
<dbReference type="SUPFAM" id="SSF56436">
    <property type="entry name" value="C-type lectin-like"/>
    <property type="match status" value="1"/>
</dbReference>
<dbReference type="InterPro" id="IPR042095">
    <property type="entry name" value="SUMF_sf"/>
</dbReference>
<dbReference type="PROSITE" id="PS50011">
    <property type="entry name" value="PROTEIN_KINASE_DOM"/>
    <property type="match status" value="1"/>
</dbReference>
<dbReference type="RefSeq" id="WP_150094768.1">
    <property type="nucleotide sequence ID" value="NZ_VWXX01000046.1"/>
</dbReference>
<keyword evidence="4" id="KW-1185">Reference proteome</keyword>
<dbReference type="InterPro" id="IPR008271">
    <property type="entry name" value="Ser/Thr_kinase_AS"/>
</dbReference>
<feature type="compositionally biased region" description="Pro residues" evidence="1">
    <location>
        <begin position="415"/>
        <end position="425"/>
    </location>
</feature>
<dbReference type="GO" id="GO:0120147">
    <property type="term" value="F:formylglycine-generating oxidase activity"/>
    <property type="evidence" value="ECO:0007669"/>
    <property type="project" value="TreeGrafter"/>
</dbReference>
<evidence type="ECO:0000256" key="1">
    <source>
        <dbReference type="SAM" id="MobiDB-lite"/>
    </source>
</evidence>
<dbReference type="GO" id="GO:0004672">
    <property type="term" value="F:protein kinase activity"/>
    <property type="evidence" value="ECO:0007669"/>
    <property type="project" value="InterPro"/>
</dbReference>
<dbReference type="InterPro" id="IPR005532">
    <property type="entry name" value="SUMF_dom"/>
</dbReference>
<feature type="region of interest" description="Disordered" evidence="1">
    <location>
        <begin position="398"/>
        <end position="426"/>
    </location>
</feature>
<dbReference type="Proteomes" id="UP000322981">
    <property type="component" value="Unassembled WGS sequence"/>
</dbReference>
<gene>
    <name evidence="3" type="ORF">F2Q65_17875</name>
</gene>